<comment type="caution">
    <text evidence="3">The sequence shown here is derived from an EMBL/GenBank/DDBJ whole genome shotgun (WGS) entry which is preliminary data.</text>
</comment>
<keyword evidence="4" id="KW-1185">Reference proteome</keyword>
<dbReference type="EMBL" id="JAKEKT020000033">
    <property type="protein sequence ID" value="KAL1642400.1"/>
    <property type="molecule type" value="Genomic_DNA"/>
</dbReference>
<protein>
    <submittedName>
        <fullName evidence="3">Uncharacterized protein</fullName>
    </submittedName>
</protein>
<feature type="transmembrane region" description="Helical" evidence="2">
    <location>
        <begin position="214"/>
        <end position="241"/>
    </location>
</feature>
<evidence type="ECO:0000313" key="4">
    <source>
        <dbReference type="Proteomes" id="UP001521184"/>
    </source>
</evidence>
<keyword evidence="2" id="KW-0812">Transmembrane</keyword>
<sequence length="256" mass="28177">MSSDWWDDFFNNLATDLAPLISLFGESPTKQFLSESTSAIDIFIFAMAPLGIITTIVSAIRVGGSASLRAFIGRAQEGGGNIEAELCSSTSRDVCEMYNNGGIARVFGRPKILEIVHDPDADNEDFYGTDKKEASAGIHTFQQYIRSCRGKEEWEETSGQNAPDLPEGEETDVESRHSYTDSESRRSSTNSRQQDLAPHPNLSLNVGIKKRSPIVFFLAAISGFLIQSGVLIFAGLSVFTFRKKFERDDKPECVAT</sequence>
<gene>
    <name evidence="3" type="ORF">SLS58_005474</name>
</gene>
<evidence type="ECO:0000256" key="2">
    <source>
        <dbReference type="SAM" id="Phobius"/>
    </source>
</evidence>
<feature type="transmembrane region" description="Helical" evidence="2">
    <location>
        <begin position="42"/>
        <end position="64"/>
    </location>
</feature>
<proteinExistence type="predicted"/>
<feature type="compositionally biased region" description="Basic and acidic residues" evidence="1">
    <location>
        <begin position="173"/>
        <end position="186"/>
    </location>
</feature>
<keyword evidence="2" id="KW-0472">Membrane</keyword>
<dbReference type="Proteomes" id="UP001521184">
    <property type="component" value="Unassembled WGS sequence"/>
</dbReference>
<keyword evidence="2" id="KW-1133">Transmembrane helix</keyword>
<evidence type="ECO:0000256" key="1">
    <source>
        <dbReference type="SAM" id="MobiDB-lite"/>
    </source>
</evidence>
<accession>A0ABR3TQS7</accession>
<feature type="region of interest" description="Disordered" evidence="1">
    <location>
        <begin position="152"/>
        <end position="202"/>
    </location>
</feature>
<reference evidence="3 4" key="1">
    <citation type="journal article" date="2023" name="Plant Dis.">
        <title>First Report of Diplodia intermedia Causing Canker and Dieback Diseases on Apple Trees in Canada.</title>
        <authorList>
            <person name="Ellouze W."/>
            <person name="Ilyukhin E."/>
            <person name="Sulman M."/>
            <person name="Ali S."/>
        </authorList>
    </citation>
    <scope>NUCLEOTIDE SEQUENCE [LARGE SCALE GENOMIC DNA]</scope>
    <source>
        <strain evidence="3 4">M45-28</strain>
    </source>
</reference>
<name>A0ABR3TQS7_9PEZI</name>
<evidence type="ECO:0000313" key="3">
    <source>
        <dbReference type="EMBL" id="KAL1642400.1"/>
    </source>
</evidence>
<organism evidence="3 4">
    <name type="scientific">Diplodia intermedia</name>
    <dbReference type="NCBI Taxonomy" id="856260"/>
    <lineage>
        <taxon>Eukaryota</taxon>
        <taxon>Fungi</taxon>
        <taxon>Dikarya</taxon>
        <taxon>Ascomycota</taxon>
        <taxon>Pezizomycotina</taxon>
        <taxon>Dothideomycetes</taxon>
        <taxon>Dothideomycetes incertae sedis</taxon>
        <taxon>Botryosphaeriales</taxon>
        <taxon>Botryosphaeriaceae</taxon>
        <taxon>Diplodia</taxon>
    </lineage>
</organism>